<reference evidence="7 8" key="1">
    <citation type="journal article" date="2010" name="Nature">
        <title>The Ectocarpus genome and the independent evolution of multicellularity in brown algae.</title>
        <authorList>
            <person name="Cock J.M."/>
            <person name="Sterck L."/>
            <person name="Rouze P."/>
            <person name="Scornet D."/>
            <person name="Allen A.E."/>
            <person name="Amoutzias G."/>
            <person name="Anthouard V."/>
            <person name="Artiguenave F."/>
            <person name="Aury J.M."/>
            <person name="Badger J.H."/>
            <person name="Beszteri B."/>
            <person name="Billiau K."/>
            <person name="Bonnet E."/>
            <person name="Bothwell J.H."/>
            <person name="Bowler C."/>
            <person name="Boyen C."/>
            <person name="Brownlee C."/>
            <person name="Carrano C.J."/>
            <person name="Charrier B."/>
            <person name="Cho G.Y."/>
            <person name="Coelho S.M."/>
            <person name="Collen J."/>
            <person name="Corre E."/>
            <person name="Da Silva C."/>
            <person name="Delage L."/>
            <person name="Delaroque N."/>
            <person name="Dittami S.M."/>
            <person name="Doulbeau S."/>
            <person name="Elias M."/>
            <person name="Farnham G."/>
            <person name="Gachon C.M."/>
            <person name="Gschloessl B."/>
            <person name="Heesch S."/>
            <person name="Jabbari K."/>
            <person name="Jubin C."/>
            <person name="Kawai H."/>
            <person name="Kimura K."/>
            <person name="Kloareg B."/>
            <person name="Kupper F.C."/>
            <person name="Lang D."/>
            <person name="Le Bail A."/>
            <person name="Leblanc C."/>
            <person name="Lerouge P."/>
            <person name="Lohr M."/>
            <person name="Lopez P.J."/>
            <person name="Martens C."/>
            <person name="Maumus F."/>
            <person name="Michel G."/>
            <person name="Miranda-Saavedra D."/>
            <person name="Morales J."/>
            <person name="Moreau H."/>
            <person name="Motomura T."/>
            <person name="Nagasato C."/>
            <person name="Napoli C.A."/>
            <person name="Nelson D.R."/>
            <person name="Nyvall-Collen P."/>
            <person name="Peters A.F."/>
            <person name="Pommier C."/>
            <person name="Potin P."/>
            <person name="Poulain J."/>
            <person name="Quesneville H."/>
            <person name="Read B."/>
            <person name="Rensing S.A."/>
            <person name="Ritter A."/>
            <person name="Rousvoal S."/>
            <person name="Samanta M."/>
            <person name="Samson G."/>
            <person name="Schroeder D.C."/>
            <person name="Segurens B."/>
            <person name="Strittmatter M."/>
            <person name="Tonon T."/>
            <person name="Tregear J.W."/>
            <person name="Valentin K."/>
            <person name="von Dassow P."/>
            <person name="Yamagishi T."/>
            <person name="Van de Peer Y."/>
            <person name="Wincker P."/>
        </authorList>
    </citation>
    <scope>NUCLEOTIDE SEQUENCE [LARGE SCALE GENOMIC DNA]</scope>
    <source>
        <strain evidence="8">Ec32 / CCAP1310/4</strain>
    </source>
</reference>
<sequence>MGDAAGGTQASGLTAAERARSLDEAGNTQEAAVLYKEHIACARRTLQAPSLSNTVRKLLSDSIEECQKRVTEIVFRQSGGGGLPDYLADLPEAPATKPVTQLSTDAGVLRGASRAPAAEGALSSRVYAKVDEDEKKGDSALTTATGLDEQGRRTGWAQAGAKDKALAAYSQAAEHYFAAVMTLERQTGGGDDKDSGAKAIEARLTRKQSDVLSRAKALKALKALKGVVKATQATPTQQQQQQPGESVGRPRSAVRSSQGTLSSEEVEVLKESAMVNGKLFLPWVAEDLKEKFDFDKPWEDPDGRLRLSGRLRVNLTGWKRPSEVMPGTPHMIGNLDPFSIRQNLVTDSSLVASLCVASAYERRFDKQLITGIIFPQDERGMPVYNPAGKYIVKLNVNGMAIKVVVDDLLPTGDSGRLLCAASADKSELWVSIVEKAYLKVNGGYDFPGSNSGIDLFALTGWIPEQVGVSP</sequence>
<feature type="region of interest" description="Disordered" evidence="5">
    <location>
        <begin position="1"/>
        <end position="22"/>
    </location>
</feature>
<evidence type="ECO:0000256" key="2">
    <source>
        <dbReference type="ARBA" id="ARBA00022801"/>
    </source>
</evidence>
<dbReference type="InterPro" id="IPR038765">
    <property type="entry name" value="Papain-like_cys_pep_sf"/>
</dbReference>
<evidence type="ECO:0000256" key="4">
    <source>
        <dbReference type="PROSITE-ProRule" id="PRU00239"/>
    </source>
</evidence>
<evidence type="ECO:0000256" key="5">
    <source>
        <dbReference type="SAM" id="MobiDB-lite"/>
    </source>
</evidence>
<feature type="domain" description="Calpain catalytic" evidence="6">
    <location>
        <begin position="318"/>
        <end position="470"/>
    </location>
</feature>
<dbReference type="Pfam" id="PF00648">
    <property type="entry name" value="Peptidase_C2"/>
    <property type="match status" value="1"/>
</dbReference>
<proteinExistence type="predicted"/>
<dbReference type="InterPro" id="IPR036181">
    <property type="entry name" value="MIT_dom_sf"/>
</dbReference>
<feature type="region of interest" description="Disordered" evidence="5">
    <location>
        <begin position="231"/>
        <end position="262"/>
    </location>
</feature>
<keyword evidence="1" id="KW-0645">Protease</keyword>
<keyword evidence="8" id="KW-1185">Reference proteome</keyword>
<dbReference type="InterPro" id="IPR022684">
    <property type="entry name" value="Calpain_cysteine_protease"/>
</dbReference>
<dbReference type="MEROPS" id="C02.028"/>
<evidence type="ECO:0000256" key="3">
    <source>
        <dbReference type="ARBA" id="ARBA00022807"/>
    </source>
</evidence>
<dbReference type="PANTHER" id="PTHR46143">
    <property type="entry name" value="CALPAIN-7"/>
    <property type="match status" value="1"/>
</dbReference>
<dbReference type="InterPro" id="IPR001300">
    <property type="entry name" value="Peptidase_C2_calpain_cat"/>
</dbReference>
<dbReference type="SMART" id="SM00230">
    <property type="entry name" value="CysPc"/>
    <property type="match status" value="1"/>
</dbReference>
<dbReference type="InterPro" id="IPR051297">
    <property type="entry name" value="PalB/RIM13"/>
</dbReference>
<dbReference type="EMBL" id="FN649744">
    <property type="protein sequence ID" value="CBN78087.1"/>
    <property type="molecule type" value="Genomic_DNA"/>
</dbReference>
<dbReference type="GO" id="GO:0004198">
    <property type="term" value="F:calcium-dependent cysteine-type endopeptidase activity"/>
    <property type="evidence" value="ECO:0007669"/>
    <property type="project" value="InterPro"/>
</dbReference>
<dbReference type="PRINTS" id="PR00704">
    <property type="entry name" value="CALPAIN"/>
</dbReference>
<dbReference type="STRING" id="2880.D8LU45"/>
<evidence type="ECO:0000259" key="6">
    <source>
        <dbReference type="PROSITE" id="PS50203"/>
    </source>
</evidence>
<dbReference type="SUPFAM" id="SSF116846">
    <property type="entry name" value="MIT domain"/>
    <property type="match status" value="1"/>
</dbReference>
<dbReference type="PANTHER" id="PTHR46143:SF1">
    <property type="entry name" value="CALPAIN-7"/>
    <property type="match status" value="1"/>
</dbReference>
<dbReference type="GO" id="GO:0006508">
    <property type="term" value="P:proteolysis"/>
    <property type="evidence" value="ECO:0007669"/>
    <property type="project" value="UniProtKB-KW"/>
</dbReference>
<dbReference type="InParanoid" id="D8LU45"/>
<keyword evidence="2" id="KW-0378">Hydrolase</keyword>
<evidence type="ECO:0000313" key="7">
    <source>
        <dbReference type="EMBL" id="CBN78087.1"/>
    </source>
</evidence>
<dbReference type="SUPFAM" id="SSF54001">
    <property type="entry name" value="Cysteine proteinases"/>
    <property type="match status" value="1"/>
</dbReference>
<comment type="caution">
    <text evidence="4">Lacks conserved residue(s) required for the propagation of feature annotation.</text>
</comment>
<gene>
    <name evidence="7" type="ORF">Esi_0095_0035</name>
</gene>
<dbReference type="Proteomes" id="UP000002630">
    <property type="component" value="Linkage Group LG19"/>
</dbReference>
<organism evidence="7 8">
    <name type="scientific">Ectocarpus siliculosus</name>
    <name type="common">Brown alga</name>
    <name type="synonym">Conferva siliculosa</name>
    <dbReference type="NCBI Taxonomy" id="2880"/>
    <lineage>
        <taxon>Eukaryota</taxon>
        <taxon>Sar</taxon>
        <taxon>Stramenopiles</taxon>
        <taxon>Ochrophyta</taxon>
        <taxon>PX clade</taxon>
        <taxon>Phaeophyceae</taxon>
        <taxon>Ectocarpales</taxon>
        <taxon>Ectocarpaceae</taxon>
        <taxon>Ectocarpus</taxon>
    </lineage>
</organism>
<evidence type="ECO:0000256" key="1">
    <source>
        <dbReference type="ARBA" id="ARBA00022670"/>
    </source>
</evidence>
<dbReference type="PROSITE" id="PS50203">
    <property type="entry name" value="CALPAIN_CAT"/>
    <property type="match status" value="1"/>
</dbReference>
<dbReference type="EMBL" id="FN649191">
    <property type="protein sequence ID" value="CBN78087.1"/>
    <property type="molecule type" value="Genomic_DNA"/>
</dbReference>
<evidence type="ECO:0000313" key="8">
    <source>
        <dbReference type="Proteomes" id="UP000002630"/>
    </source>
</evidence>
<protein>
    <submittedName>
        <fullName evidence="7">Similar to calpain 7</fullName>
    </submittedName>
</protein>
<dbReference type="eggNOG" id="KOG0045">
    <property type="taxonomic scope" value="Eukaryota"/>
</dbReference>
<dbReference type="AlphaFoldDB" id="D8LU45"/>
<keyword evidence="3" id="KW-0788">Thiol protease</keyword>
<feature type="compositionally biased region" description="Low complexity" evidence="5">
    <location>
        <begin position="231"/>
        <end position="243"/>
    </location>
</feature>
<accession>D8LU45</accession>
<name>D8LU45_ECTSI</name>
<dbReference type="OrthoDB" id="167576at2759"/>